<dbReference type="Proteomes" id="UP001054945">
    <property type="component" value="Unassembled WGS sequence"/>
</dbReference>
<dbReference type="GO" id="GO:0000139">
    <property type="term" value="C:Golgi membrane"/>
    <property type="evidence" value="ECO:0007669"/>
    <property type="project" value="UniProtKB-SubCell"/>
</dbReference>
<dbReference type="PANTHER" id="PTHR21443:SF0">
    <property type="entry name" value="CONSERVED OLIGOMERIC GOLGI COMPLEX SUBUNIT 7"/>
    <property type="match status" value="1"/>
</dbReference>
<protein>
    <recommendedName>
        <fullName evidence="3">Conserved oligomeric Golgi complex subunit 7</fullName>
    </recommendedName>
    <alternativeName>
        <fullName evidence="8">Component of oligomeric Golgi complex 7</fullName>
    </alternativeName>
</protein>
<evidence type="ECO:0000256" key="3">
    <source>
        <dbReference type="ARBA" id="ARBA00020984"/>
    </source>
</evidence>
<name>A0AAV4PHU1_CAEEX</name>
<dbReference type="GO" id="GO:0006890">
    <property type="term" value="P:retrograde vesicle-mediated transport, Golgi to endoplasmic reticulum"/>
    <property type="evidence" value="ECO:0007669"/>
    <property type="project" value="TreeGrafter"/>
</dbReference>
<dbReference type="EMBL" id="BPLR01004525">
    <property type="protein sequence ID" value="GIX95474.1"/>
    <property type="molecule type" value="Genomic_DNA"/>
</dbReference>
<keyword evidence="9" id="KW-0175">Coiled coil</keyword>
<evidence type="ECO:0000256" key="4">
    <source>
        <dbReference type="ARBA" id="ARBA00022448"/>
    </source>
</evidence>
<keyword evidence="7" id="KW-0472">Membrane</keyword>
<reference evidence="10 11" key="1">
    <citation type="submission" date="2021-06" db="EMBL/GenBank/DDBJ databases">
        <title>Caerostris extrusa draft genome.</title>
        <authorList>
            <person name="Kono N."/>
            <person name="Arakawa K."/>
        </authorList>
    </citation>
    <scope>NUCLEOTIDE SEQUENCE [LARGE SCALE GENOMIC DNA]</scope>
</reference>
<keyword evidence="6" id="KW-0333">Golgi apparatus</keyword>
<sequence>MDLSAFSKDDFDPKEWINKTFLSMDAKENKEEFATTIVAKLQSLIQEVNISLEKTAEQVNQNIPRIAREIEIMQNEARILQQQMNSVKGDVMKVEYDSSQSMQVLLQIDHVKSCMQEASKALREADNWTTLSADVEEVFESGDINTIATKLVGMQNSLEILADVPDYHQRCMRLESLKDRLEVMISPQLIAAFNTQSTVSDVGLMYMKIFKDIKRLNTLQKHYHTFQKEQLIQQWKQIVESDPDETIMDWLNNFNDLLLSTWHSQITVCQQLLPDIPAVQVLAELLVDVLTNLDPSLSFCIDAGMKLQSNQLQCLIELKQITDRLAKSLEISIHAIEPKFLNDVHLVLLVKSIYAPYRPHIEKYDNLEEQQLLSSLKTLALSENLEDSVRILGDSLSKIFCLIQEAESRCQQLTQGCGYISFLRALEGFISEYAGHFRCLLRLFRNSMQSGKGASDSWSLFQQSLQATQVIGEALMQLESLQMLYIGNIREVGRKLGYYSPTEENSVNPFHAYDDVLLSASAKRELQQMINMLQEEKNASPMKKSLSSFKKLCTDAGSLVSDLVLKQAQLHLQKVPYLKIWSEDAGSIVADLPEFSLTPQEYITEVGQYLMTIPQHIEPFILRDNPGLHTALKNCNMPHGLEQDNSSNVADYLLECLARRITDCYYENILKISHLKNNAASQLVTDISYFCDVLDDLGLTPSSDLQNLLALLKSKPDTFELEAKNKPPLIVRKASLFCSGVSKKPWRWSLGVRIQQKDFHDNVNPVARIRFHSILFPDRHSKRSKAYLHHLILWRRTSDQQKPGAVEQLGDITQTAAKQLVASKMPSITLVDNEECTEGMIEQQMMKLSPKISGKIEKGYKQDRAGVERDLVFPLREHIISLAIWDSVVNRISIALFCSVIA</sequence>
<evidence type="ECO:0000313" key="11">
    <source>
        <dbReference type="Proteomes" id="UP001054945"/>
    </source>
</evidence>
<organism evidence="10 11">
    <name type="scientific">Caerostris extrusa</name>
    <name type="common">Bark spider</name>
    <name type="synonym">Caerostris bankana</name>
    <dbReference type="NCBI Taxonomy" id="172846"/>
    <lineage>
        <taxon>Eukaryota</taxon>
        <taxon>Metazoa</taxon>
        <taxon>Ecdysozoa</taxon>
        <taxon>Arthropoda</taxon>
        <taxon>Chelicerata</taxon>
        <taxon>Arachnida</taxon>
        <taxon>Araneae</taxon>
        <taxon>Araneomorphae</taxon>
        <taxon>Entelegynae</taxon>
        <taxon>Araneoidea</taxon>
        <taxon>Araneidae</taxon>
        <taxon>Caerostris</taxon>
    </lineage>
</organism>
<evidence type="ECO:0000256" key="7">
    <source>
        <dbReference type="ARBA" id="ARBA00023136"/>
    </source>
</evidence>
<comment type="subcellular location">
    <subcellularLocation>
        <location evidence="1">Golgi apparatus membrane</location>
        <topology evidence="1">Peripheral membrane protein</topology>
    </subcellularLocation>
</comment>
<dbReference type="AlphaFoldDB" id="A0AAV4PHU1"/>
<accession>A0AAV4PHU1</accession>
<dbReference type="InterPro" id="IPR019335">
    <property type="entry name" value="COG7"/>
</dbReference>
<evidence type="ECO:0000313" key="10">
    <source>
        <dbReference type="EMBL" id="GIX95474.1"/>
    </source>
</evidence>
<evidence type="ECO:0000256" key="1">
    <source>
        <dbReference type="ARBA" id="ARBA00004395"/>
    </source>
</evidence>
<keyword evidence="4" id="KW-0813">Transport</keyword>
<keyword evidence="11" id="KW-1185">Reference proteome</keyword>
<comment type="caution">
    <text evidence="10">The sequence shown here is derived from an EMBL/GenBank/DDBJ whole genome shotgun (WGS) entry which is preliminary data.</text>
</comment>
<dbReference type="GO" id="GO:0006886">
    <property type="term" value="P:intracellular protein transport"/>
    <property type="evidence" value="ECO:0007669"/>
    <property type="project" value="InterPro"/>
</dbReference>
<comment type="similarity">
    <text evidence="2">Belongs to the COG7 family.</text>
</comment>
<gene>
    <name evidence="10" type="primary">Cog7</name>
    <name evidence="10" type="ORF">CEXT_696421</name>
</gene>
<dbReference type="Pfam" id="PF10191">
    <property type="entry name" value="COG7"/>
    <property type="match status" value="1"/>
</dbReference>
<dbReference type="GO" id="GO:0007030">
    <property type="term" value="P:Golgi organization"/>
    <property type="evidence" value="ECO:0007669"/>
    <property type="project" value="TreeGrafter"/>
</dbReference>
<feature type="coiled-coil region" evidence="9">
    <location>
        <begin position="38"/>
        <end position="90"/>
    </location>
</feature>
<proteinExistence type="inferred from homology"/>
<dbReference type="GO" id="GO:0017119">
    <property type="term" value="C:Golgi transport complex"/>
    <property type="evidence" value="ECO:0007669"/>
    <property type="project" value="InterPro"/>
</dbReference>
<dbReference type="PANTHER" id="PTHR21443">
    <property type="entry name" value="CONSERVED OLIGOMERIC GOLGI COMPLEX COMPONENT 7"/>
    <property type="match status" value="1"/>
</dbReference>
<evidence type="ECO:0000256" key="2">
    <source>
        <dbReference type="ARBA" id="ARBA00005831"/>
    </source>
</evidence>
<keyword evidence="5" id="KW-0653">Protein transport</keyword>
<evidence type="ECO:0000256" key="5">
    <source>
        <dbReference type="ARBA" id="ARBA00022927"/>
    </source>
</evidence>
<evidence type="ECO:0000256" key="8">
    <source>
        <dbReference type="ARBA" id="ARBA00031345"/>
    </source>
</evidence>
<evidence type="ECO:0000256" key="6">
    <source>
        <dbReference type="ARBA" id="ARBA00023034"/>
    </source>
</evidence>
<evidence type="ECO:0000256" key="9">
    <source>
        <dbReference type="SAM" id="Coils"/>
    </source>
</evidence>